<accession>A0ABY7TDA5</accession>
<proteinExistence type="predicted"/>
<protein>
    <recommendedName>
        <fullName evidence="3">HD domain-containing protein</fullName>
    </recommendedName>
</protein>
<gene>
    <name evidence="1" type="ORF">PQO05_10405</name>
</gene>
<name>A0ABY7TDA5_9SPHI</name>
<dbReference type="Gene3D" id="1.10.3210.10">
    <property type="entry name" value="Hypothetical protein af1432"/>
    <property type="match status" value="1"/>
</dbReference>
<evidence type="ECO:0000313" key="1">
    <source>
        <dbReference type="EMBL" id="WCT14343.1"/>
    </source>
</evidence>
<keyword evidence="2" id="KW-1185">Reference proteome</keyword>
<evidence type="ECO:0008006" key="3">
    <source>
        <dbReference type="Google" id="ProtNLM"/>
    </source>
</evidence>
<dbReference type="RefSeq" id="WP_273632796.1">
    <property type="nucleotide sequence ID" value="NZ_CP117167.1"/>
</dbReference>
<sequence>MLKRKASPKVLLKKWVKYKYRGKKIRITGKPYYTHLTAVSKMAARCTLFGSEIGLCHDLLEDTTITPGELMTTLVNFGYQSNDAIYITSVVKELTDVFTPLAYPRLKKRERKAKENKRLLLISPGAQTVKYCDLIYNIDWMLINNRKKAQKYLKKKKWLINRLDKGNDQLHFTTLKVIKAGLKSLKDN</sequence>
<dbReference type="Proteomes" id="UP001216139">
    <property type="component" value="Chromosome"/>
</dbReference>
<reference evidence="1 2" key="1">
    <citation type="submission" date="2023-02" db="EMBL/GenBank/DDBJ databases">
        <title>Genome sequence of Mucilaginibacter jinjuensis strain KACC 16571.</title>
        <authorList>
            <person name="Kim S."/>
            <person name="Heo J."/>
            <person name="Kwon S.-W."/>
        </authorList>
    </citation>
    <scope>NUCLEOTIDE SEQUENCE [LARGE SCALE GENOMIC DNA]</scope>
    <source>
        <strain evidence="1 2">KACC 16571</strain>
    </source>
</reference>
<dbReference type="SUPFAM" id="SSF109604">
    <property type="entry name" value="HD-domain/PDEase-like"/>
    <property type="match status" value="1"/>
</dbReference>
<organism evidence="1 2">
    <name type="scientific">Mucilaginibacter jinjuensis</name>
    <dbReference type="NCBI Taxonomy" id="1176721"/>
    <lineage>
        <taxon>Bacteria</taxon>
        <taxon>Pseudomonadati</taxon>
        <taxon>Bacteroidota</taxon>
        <taxon>Sphingobacteriia</taxon>
        <taxon>Sphingobacteriales</taxon>
        <taxon>Sphingobacteriaceae</taxon>
        <taxon>Mucilaginibacter</taxon>
    </lineage>
</organism>
<evidence type="ECO:0000313" key="2">
    <source>
        <dbReference type="Proteomes" id="UP001216139"/>
    </source>
</evidence>
<dbReference type="EMBL" id="CP117167">
    <property type="protein sequence ID" value="WCT14343.1"/>
    <property type="molecule type" value="Genomic_DNA"/>
</dbReference>